<gene>
    <name evidence="1" type="ORF">PL8927_590015</name>
</gene>
<dbReference type="EMBL" id="CZCU02000134">
    <property type="protein sequence ID" value="VXD17252.1"/>
    <property type="molecule type" value="Genomic_DNA"/>
</dbReference>
<proteinExistence type="predicted"/>
<keyword evidence="2" id="KW-1185">Reference proteome</keyword>
<protein>
    <submittedName>
        <fullName evidence="1">Uncharacterized protein</fullName>
    </submittedName>
</protein>
<sequence length="74" mass="8491">MSNPELLAQLRPLSRAEKVEMMQFLTTELAKEEGLKSLDNDVVYRLWSPYDYGDAAQKLISLLEQEEAKENAKC</sequence>
<evidence type="ECO:0000313" key="2">
    <source>
        <dbReference type="Proteomes" id="UP000184550"/>
    </source>
</evidence>
<evidence type="ECO:0000313" key="1">
    <source>
        <dbReference type="EMBL" id="VXD17252.1"/>
    </source>
</evidence>
<comment type="caution">
    <text evidence="1">The sequence shown here is derived from an EMBL/GenBank/DDBJ whole genome shotgun (WGS) entry which is preliminary data.</text>
</comment>
<dbReference type="AlphaFoldDB" id="A0A7Z9BP24"/>
<accession>A0A7Z9BP24</accession>
<organism evidence="1 2">
    <name type="scientific">Planktothrix serta PCC 8927</name>
    <dbReference type="NCBI Taxonomy" id="671068"/>
    <lineage>
        <taxon>Bacteria</taxon>
        <taxon>Bacillati</taxon>
        <taxon>Cyanobacteriota</taxon>
        <taxon>Cyanophyceae</taxon>
        <taxon>Oscillatoriophycideae</taxon>
        <taxon>Oscillatoriales</taxon>
        <taxon>Microcoleaceae</taxon>
        <taxon>Planktothrix</taxon>
    </lineage>
</organism>
<dbReference type="Proteomes" id="UP000184550">
    <property type="component" value="Unassembled WGS sequence"/>
</dbReference>
<name>A0A7Z9BP24_9CYAN</name>
<reference evidence="1" key="1">
    <citation type="submission" date="2019-10" db="EMBL/GenBank/DDBJ databases">
        <authorList>
            <consortium name="Genoscope - CEA"/>
            <person name="William W."/>
        </authorList>
    </citation>
    <scope>NUCLEOTIDE SEQUENCE [LARGE SCALE GENOMIC DNA]</scope>
    <source>
        <strain evidence="1">BBR_PRJEB10992</strain>
    </source>
</reference>
<dbReference type="RefSeq" id="WP_231505980.1">
    <property type="nucleotide sequence ID" value="NZ_LR734868.1"/>
</dbReference>